<dbReference type="SFLD" id="SFLDF00289">
    <property type="entry name" value="anaerobic_Cys-type_sulfatase-m"/>
    <property type="match status" value="1"/>
</dbReference>
<name>E7GBN8_9FIRM</name>
<dbReference type="EMBL" id="ADKX01000036">
    <property type="protein sequence ID" value="EFW04450.1"/>
    <property type="molecule type" value="Genomic_DNA"/>
</dbReference>
<dbReference type="InterPro" id="IPR058240">
    <property type="entry name" value="rSAM_sf"/>
</dbReference>
<dbReference type="AlphaFoldDB" id="E7GBN8"/>
<accession>E7GBN8</accession>
<comment type="cofactor">
    <cofactor evidence="1">
        <name>[4Fe-4S] cluster</name>
        <dbReference type="ChEBI" id="CHEBI:49883"/>
    </cofactor>
</comment>
<evidence type="ECO:0000256" key="6">
    <source>
        <dbReference type="ARBA" id="ARBA00023014"/>
    </source>
</evidence>
<dbReference type="GO" id="GO:0046872">
    <property type="term" value="F:metal ion binding"/>
    <property type="evidence" value="ECO:0007669"/>
    <property type="project" value="UniProtKB-KW"/>
</dbReference>
<dbReference type="OrthoDB" id="9808591at2"/>
<proteinExistence type="inferred from homology"/>
<organism evidence="9 10">
    <name type="scientific">Coprobacillus cateniformis</name>
    <dbReference type="NCBI Taxonomy" id="100884"/>
    <lineage>
        <taxon>Bacteria</taxon>
        <taxon>Bacillati</taxon>
        <taxon>Bacillota</taxon>
        <taxon>Erysipelotrichia</taxon>
        <taxon>Erysipelotrichales</taxon>
        <taxon>Coprobacillaceae</taxon>
        <taxon>Coprobacillus</taxon>
    </lineage>
</organism>
<evidence type="ECO:0000256" key="2">
    <source>
        <dbReference type="ARBA" id="ARBA00022485"/>
    </source>
</evidence>
<evidence type="ECO:0000313" key="10">
    <source>
        <dbReference type="Proteomes" id="UP000003157"/>
    </source>
</evidence>
<keyword evidence="5" id="KW-0408">Iron</keyword>
<dbReference type="InterPro" id="IPR023885">
    <property type="entry name" value="4Fe4S-binding_SPASM_dom"/>
</dbReference>
<evidence type="ECO:0000256" key="5">
    <source>
        <dbReference type="ARBA" id="ARBA00023004"/>
    </source>
</evidence>
<dbReference type="Gene3D" id="3.20.20.70">
    <property type="entry name" value="Aldolase class I"/>
    <property type="match status" value="1"/>
</dbReference>
<dbReference type="SFLD" id="SFLDG01067">
    <property type="entry name" value="SPASM/twitch_domain_containing"/>
    <property type="match status" value="1"/>
</dbReference>
<evidence type="ECO:0000256" key="4">
    <source>
        <dbReference type="ARBA" id="ARBA00022723"/>
    </source>
</evidence>
<protein>
    <recommendedName>
        <fullName evidence="8">Radical SAM core domain-containing protein</fullName>
    </recommendedName>
</protein>
<dbReference type="SFLD" id="SFLDG01386">
    <property type="entry name" value="main_SPASM_domain-containing"/>
    <property type="match status" value="1"/>
</dbReference>
<dbReference type="PROSITE" id="PS51918">
    <property type="entry name" value="RADICAL_SAM"/>
    <property type="match status" value="1"/>
</dbReference>
<reference evidence="9 10" key="1">
    <citation type="submission" date="2010-12" db="EMBL/GenBank/DDBJ databases">
        <title>The Genome Sequence of Coprobacillus sp. strain 29_1.</title>
        <authorList>
            <consortium name="The Broad Institute Genome Sequencing Platform"/>
            <person name="Earl A."/>
            <person name="Ward D."/>
            <person name="Feldgarden M."/>
            <person name="Gevers D."/>
            <person name="Daigneault M."/>
            <person name="Sibley C.D."/>
            <person name="White A."/>
            <person name="Strauss J."/>
            <person name="Allen-Vercoe E."/>
            <person name="Young S.K."/>
            <person name="Zeng Q."/>
            <person name="Gargeya S."/>
            <person name="Fitzgerald M."/>
            <person name="Haas B."/>
            <person name="Abouelleil A."/>
            <person name="Alvarado L."/>
            <person name="Arachchi H.M."/>
            <person name="Berlin A."/>
            <person name="Brown A."/>
            <person name="Chapman S.B."/>
            <person name="Chen Z."/>
            <person name="Dunbar C."/>
            <person name="Freedman E."/>
            <person name="Gearin G."/>
            <person name="Gellesch M."/>
            <person name="Goldberg J."/>
            <person name="Griggs A."/>
            <person name="Gujja S."/>
            <person name="Heilman E."/>
            <person name="Heiman D."/>
            <person name="Howarth C."/>
            <person name="Larson L."/>
            <person name="Lui A."/>
            <person name="MacDonald P.J.P."/>
            <person name="Mehta T."/>
            <person name="Montmayeur A."/>
            <person name="Murphy C."/>
            <person name="Neiman D."/>
            <person name="Pearson M."/>
            <person name="Priest M."/>
            <person name="Roberts A."/>
            <person name="Saif S."/>
            <person name="Shea T."/>
            <person name="Shenoy N."/>
            <person name="Sisk P."/>
            <person name="Stolte C."/>
            <person name="Sykes S."/>
            <person name="White J."/>
            <person name="Yandava C."/>
            <person name="Nusbaum C."/>
            <person name="Birren B."/>
        </authorList>
    </citation>
    <scope>NUCLEOTIDE SEQUENCE [LARGE SCALE GENOMIC DNA]</scope>
    <source>
        <strain evidence="9 10">29_1</strain>
    </source>
</reference>
<evidence type="ECO:0000259" key="8">
    <source>
        <dbReference type="PROSITE" id="PS51918"/>
    </source>
</evidence>
<evidence type="ECO:0000256" key="1">
    <source>
        <dbReference type="ARBA" id="ARBA00001966"/>
    </source>
</evidence>
<keyword evidence="2" id="KW-0004">4Fe-4S</keyword>
<dbReference type="CDD" id="cd21120">
    <property type="entry name" value="SPASM_anSME"/>
    <property type="match status" value="1"/>
</dbReference>
<evidence type="ECO:0000256" key="3">
    <source>
        <dbReference type="ARBA" id="ARBA00022691"/>
    </source>
</evidence>
<dbReference type="SUPFAM" id="SSF102114">
    <property type="entry name" value="Radical SAM enzymes"/>
    <property type="match status" value="1"/>
</dbReference>
<keyword evidence="6" id="KW-0411">Iron-sulfur</keyword>
<dbReference type="SFLD" id="SFLDG01384">
    <property type="entry name" value="thioether_bond_formation_requi"/>
    <property type="match status" value="1"/>
</dbReference>
<dbReference type="PANTHER" id="PTHR43273:SF3">
    <property type="entry name" value="ANAEROBIC SULFATASE-MATURATING ENZYME HOMOLOG ASLB-RELATED"/>
    <property type="match status" value="1"/>
</dbReference>
<dbReference type="HOGENOM" id="CLU_009273_10_0_9"/>
<keyword evidence="3" id="KW-0949">S-adenosyl-L-methionine</keyword>
<dbReference type="Pfam" id="PF13186">
    <property type="entry name" value="SPASM"/>
    <property type="match status" value="1"/>
</dbReference>
<dbReference type="Pfam" id="PF04055">
    <property type="entry name" value="Radical_SAM"/>
    <property type="match status" value="1"/>
</dbReference>
<dbReference type="GO" id="GO:0051539">
    <property type="term" value="F:4 iron, 4 sulfur cluster binding"/>
    <property type="evidence" value="ECO:0007669"/>
    <property type="project" value="UniProtKB-KW"/>
</dbReference>
<sequence length="361" mass="42551">MKSVNLLIKPASSLCQMDCRYCFYKDVANHRKEYEVKMMQRETVDVLIEKACSFAGENGFITFGFQGGEPTLAGIEFFEYFCQKVINTKLSSQKIQYLIQTNALKLHQQWCDLFIRYKFLVGVSLDGYKENHDSLRTIDNHASFSLVMKSINLLKKNKIDFNILTVLTNQLAKHPQKLYHLYKKQNFEYVQFIPCLNDLNYLNQYALDSHLFSNFYKKLFKLWMKDYYSHKYIHITLFEDILALLQKQPPMTCGFIGQCQPNFIIEANGSVYPCDFYALDEYQLGNIKELDFKEMSKNKLFSDFSRIENSIPSLCEKCKFSQICHGGCKRMRSVYIQENYCGYQDLLEDLLPEFYKLLYNH</sequence>
<dbReference type="STRING" id="100884.GCA_000269565_02289"/>
<comment type="caution">
    <text evidence="9">The sequence shown here is derived from an EMBL/GenBank/DDBJ whole genome shotgun (WGS) entry which is preliminary data.</text>
</comment>
<keyword evidence="4" id="KW-0479">Metal-binding</keyword>
<dbReference type="InterPro" id="IPR007197">
    <property type="entry name" value="rSAM"/>
</dbReference>
<gene>
    <name evidence="9" type="ORF">HMPREF9488_02179</name>
</gene>
<evidence type="ECO:0000256" key="7">
    <source>
        <dbReference type="ARBA" id="ARBA00023601"/>
    </source>
</evidence>
<dbReference type="InterPro" id="IPR047207">
    <property type="entry name" value="SPASM_anSME"/>
</dbReference>
<dbReference type="SFLD" id="SFLDS00029">
    <property type="entry name" value="Radical_SAM"/>
    <property type="match status" value="1"/>
</dbReference>
<dbReference type="CDD" id="cd01335">
    <property type="entry name" value="Radical_SAM"/>
    <property type="match status" value="1"/>
</dbReference>
<dbReference type="PANTHER" id="PTHR43273">
    <property type="entry name" value="ANAEROBIC SULFATASE-MATURATING ENZYME HOMOLOG ASLB-RELATED"/>
    <property type="match status" value="1"/>
</dbReference>
<keyword evidence="10" id="KW-1185">Reference proteome</keyword>
<dbReference type="NCBIfam" id="TIGR04085">
    <property type="entry name" value="rSAM_more_4Fe4S"/>
    <property type="match status" value="1"/>
</dbReference>
<dbReference type="SFLD" id="SFLDG01072">
    <property type="entry name" value="dehydrogenase_like"/>
    <property type="match status" value="1"/>
</dbReference>
<dbReference type="Proteomes" id="UP000003157">
    <property type="component" value="Unassembled WGS sequence"/>
</dbReference>
<feature type="domain" description="Radical SAM core" evidence="8">
    <location>
        <begin position="1"/>
        <end position="231"/>
    </location>
</feature>
<dbReference type="InterPro" id="IPR023867">
    <property type="entry name" value="Sulphatase_maturase_rSAM"/>
</dbReference>
<dbReference type="GO" id="GO:0016491">
    <property type="term" value="F:oxidoreductase activity"/>
    <property type="evidence" value="ECO:0007669"/>
    <property type="project" value="InterPro"/>
</dbReference>
<dbReference type="InterPro" id="IPR034485">
    <property type="entry name" value="Anaerobic_Cys-type_sulfatase-m"/>
</dbReference>
<dbReference type="eggNOG" id="COG0641">
    <property type="taxonomic scope" value="Bacteria"/>
</dbReference>
<evidence type="ECO:0000313" key="9">
    <source>
        <dbReference type="EMBL" id="EFW04450.1"/>
    </source>
</evidence>
<comment type="similarity">
    <text evidence="7">Belongs to the radical SAM superfamily. Anaerobic sulfatase-maturating enzyme family.</text>
</comment>
<dbReference type="InterPro" id="IPR013785">
    <property type="entry name" value="Aldolase_TIM"/>
</dbReference>